<name>A0A976R7E9_9VIRU</name>
<sequence length="421" mass="49936">MCFFPRPNLNKNSLAYKKGITEFDCGYCPECLHKRANVWALRSVFESRDNAFNSMITLTYDSFKHDEHGNFIYDRQGHKIENPVDPDKKVCKRDIQLFKKRLREFIFRKYGIHIKMLVTAEYGSRTHRAHYHALIFGFDFPDRFFYKKSKRGNAIYMSATLSKLWKLGICTIDSVNVSASVARYCTKYCAKSRSDDTFMLSSPKIGLNGMLRAFNGRSYLIDGIEYSVPRVVWQEYITRKYKPLGLCFDYRYRNRNHYVIDDAEFNFNVEMRDAYRYVRDNDSVYQRYLEYWRHKSELYEYRKRPVRERLLSLPENKFHFFKEKALQVYDFSKATGVSLPCPNSYVRTRDVIDNYGVFSGAVLLKPSEYIQSFARELLYRVRNPLTPLPFDTCPQYSRLLRASDRLLNVYTGEVIGYPLIE</sequence>
<proteinExistence type="predicted"/>
<evidence type="ECO:0000313" key="2">
    <source>
        <dbReference type="EMBL" id="UPW41202.1"/>
    </source>
</evidence>
<protein>
    <submittedName>
        <fullName evidence="2">Replication initiator protein</fullName>
    </submittedName>
</protein>
<feature type="domain" description="Replication-associated protein ORF2/G2P" evidence="1">
    <location>
        <begin position="53"/>
        <end position="192"/>
    </location>
</feature>
<reference evidence="2" key="1">
    <citation type="submission" date="2022-02" db="EMBL/GenBank/DDBJ databases">
        <title>Towards deciphering the DNA virus diversity associated with rodent species in the families Cricetidae and Heteromyidae.</title>
        <authorList>
            <person name="Lund M."/>
            <person name="Larsen B.B."/>
            <person name="Gryseels S."/>
            <person name="Kraberger S."/>
            <person name="Rowsey D.M."/>
            <person name="Steger L."/>
            <person name="Yule K.M."/>
            <person name="Upham N.S."/>
            <person name="Worobey M."/>
            <person name="Van Doorslaer K."/>
            <person name="Varsani A."/>
        </authorList>
    </citation>
    <scope>NUCLEOTIDE SEQUENCE</scope>
    <source>
        <strain evidence="2">UA08Rod_5092</strain>
    </source>
</reference>
<dbReference type="InterPro" id="IPR056906">
    <property type="entry name" value="ORF2/G2P_dom"/>
</dbReference>
<organism evidence="2">
    <name type="scientific">Sigmofec virus UA08Rod_5092</name>
    <dbReference type="NCBI Taxonomy" id="2929415"/>
    <lineage>
        <taxon>Viruses</taxon>
        <taxon>Monodnaviria</taxon>
        <taxon>Sangervirae</taxon>
        <taxon>Phixviricota</taxon>
        <taxon>Malgrandaviricetes</taxon>
        <taxon>Petitvirales</taxon>
        <taxon>Microviridae</taxon>
    </lineage>
</organism>
<evidence type="ECO:0000259" key="1">
    <source>
        <dbReference type="Pfam" id="PF23343"/>
    </source>
</evidence>
<accession>A0A976R7E9</accession>
<dbReference type="Pfam" id="PF23343">
    <property type="entry name" value="REP_ORF2-G2P"/>
    <property type="match status" value="1"/>
</dbReference>
<dbReference type="EMBL" id="OM869556">
    <property type="protein sequence ID" value="UPW41202.1"/>
    <property type="molecule type" value="Genomic_DNA"/>
</dbReference>